<dbReference type="InterPro" id="IPR050883">
    <property type="entry name" value="PNGase"/>
</dbReference>
<gene>
    <name evidence="8" type="ORF">BXP70_13575</name>
</gene>
<dbReference type="Gene3D" id="3.30.2080.10">
    <property type="entry name" value="GH92 mannosidase domain"/>
    <property type="match status" value="1"/>
</dbReference>
<keyword evidence="5" id="KW-0732">Signal</keyword>
<dbReference type="GO" id="GO:0000224">
    <property type="term" value="F:peptide-N4-(N-acetyl-beta-glucosaminyl)asparagine amidase activity"/>
    <property type="evidence" value="ECO:0007669"/>
    <property type="project" value="TreeGrafter"/>
</dbReference>
<feature type="domain" description="Glycosyl hydrolase family 92 N-terminal" evidence="7">
    <location>
        <begin position="39"/>
        <end position="272"/>
    </location>
</feature>
<dbReference type="EMBL" id="MTSE01000006">
    <property type="protein sequence ID" value="OUJ73438.1"/>
    <property type="molecule type" value="Genomic_DNA"/>
</dbReference>
<evidence type="ECO:0000313" key="8">
    <source>
        <dbReference type="EMBL" id="OUJ73438.1"/>
    </source>
</evidence>
<dbReference type="InterPro" id="IPR005887">
    <property type="entry name" value="GH92_a_mannosidase_put"/>
</dbReference>
<feature type="domain" description="Glycosyl hydrolase family 92" evidence="6">
    <location>
        <begin position="278"/>
        <end position="740"/>
    </location>
</feature>
<dbReference type="RefSeq" id="WP_086594629.1">
    <property type="nucleotide sequence ID" value="NZ_MTSE01000006.1"/>
</dbReference>
<protein>
    <submittedName>
        <fullName evidence="8">Sugar hydrolase</fullName>
    </submittedName>
</protein>
<dbReference type="PANTHER" id="PTHR12143:SF39">
    <property type="entry name" value="SECRETED PROTEIN"/>
    <property type="match status" value="1"/>
</dbReference>
<dbReference type="Proteomes" id="UP000194873">
    <property type="component" value="Unassembled WGS sequence"/>
</dbReference>
<dbReference type="GO" id="GO:0006516">
    <property type="term" value="P:glycoprotein catabolic process"/>
    <property type="evidence" value="ECO:0007669"/>
    <property type="project" value="TreeGrafter"/>
</dbReference>
<dbReference type="InterPro" id="IPR012939">
    <property type="entry name" value="Glyco_hydro_92"/>
</dbReference>
<evidence type="ECO:0000256" key="5">
    <source>
        <dbReference type="SAM" id="SignalP"/>
    </source>
</evidence>
<dbReference type="InterPro" id="IPR008928">
    <property type="entry name" value="6-hairpin_glycosidase_sf"/>
</dbReference>
<reference evidence="8 9" key="1">
    <citation type="submission" date="2017-01" db="EMBL/GenBank/DDBJ databases">
        <title>A new Hymenobacter.</title>
        <authorList>
            <person name="Liang Y."/>
            <person name="Feng F."/>
        </authorList>
    </citation>
    <scope>NUCLEOTIDE SEQUENCE [LARGE SCALE GENOMIC DNA]</scope>
    <source>
        <strain evidence="8">MIMBbqt21</strain>
    </source>
</reference>
<dbReference type="Pfam" id="PF17678">
    <property type="entry name" value="Glyco_hydro_92N"/>
    <property type="match status" value="1"/>
</dbReference>
<dbReference type="GO" id="GO:0005829">
    <property type="term" value="C:cytosol"/>
    <property type="evidence" value="ECO:0007669"/>
    <property type="project" value="TreeGrafter"/>
</dbReference>
<comment type="subunit">
    <text evidence="2">Monomer.</text>
</comment>
<dbReference type="AlphaFoldDB" id="A0A243WCR6"/>
<dbReference type="GO" id="GO:0030246">
    <property type="term" value="F:carbohydrate binding"/>
    <property type="evidence" value="ECO:0007669"/>
    <property type="project" value="InterPro"/>
</dbReference>
<comment type="caution">
    <text evidence="8">The sequence shown here is derived from an EMBL/GenBank/DDBJ whole genome shotgun (WGS) entry which is preliminary data.</text>
</comment>
<evidence type="ECO:0000259" key="6">
    <source>
        <dbReference type="Pfam" id="PF07971"/>
    </source>
</evidence>
<feature type="chain" id="PRO_5013394833" evidence="5">
    <location>
        <begin position="34"/>
        <end position="759"/>
    </location>
</feature>
<proteinExistence type="predicted"/>
<dbReference type="PANTHER" id="PTHR12143">
    <property type="entry name" value="PEPTIDE N-GLYCANASE PNGASE -RELATED"/>
    <property type="match status" value="1"/>
</dbReference>
<feature type="region of interest" description="Disordered" evidence="4">
    <location>
        <begin position="740"/>
        <end position="759"/>
    </location>
</feature>
<keyword evidence="3" id="KW-0106">Calcium</keyword>
<sequence>MRKVLTHFRQALARPLYGLLSSCLLLASSAATAQKLTTYVDPMIGTGGHGHVFLGANVPFGAVQVGPQNIFKGWDWCSGYHYSDSLITGFSHTHLSGTGGSDLGDVLIMPYTGPIKTDKGQQKAPHQGYLSRFSHQKEVAKPGYYAVTLDDYNIRAELTSTARVGFHRYTFPSGQKEAHVIIDLKEGIDDKATDTYIEQVDPQTFVGYRFSKGWAVDQRLYFAIKTSEPVPQFAVYNNAEQLAGKSGKGLAIKGVFSFAKVPRTLQLKVGISPVSTENALANVQAEIPGWDFANVQQQADKDWNKELAKMTIETQDPTARRIFYTAMYHALFAPALFNDANGDYRGTDKQVYPKAPFANYSIFSLWDTYRAEQSFFTLVQPERVNDMMQSMLAIYKEQGKLPIWHLLGNETNTMVGYSAVPALAEAYLKGTPGLDGEQVMTALKAASTRDDEGVNFVKSLGFIPADKESESVAKAMEYAIDDWSIAQVAKKLGKTADYQTYSARAKYYQKYYDPHTRFMRGLTSDGKFQLPFDPIQSIHRQNNYTEGNAWQYTWLVPHDVPGLIKLFGSDAAFTQKLDSLFVVQGSLGESASPDISGLIGMYAHGNEPSHATVYLYPYAGQQWKTAEKVRQVLREMYKDKPDGISGNEDCGQMSAWYILSALGFYPVSPSSGAYVLGSPIIDKATIRLANGKTFVITAKSNGAQNPYIQSVKLNGKPYSNSYLLHKDIVAGGTLELTMGPKPNQNFGTAPANRPRELYE</sequence>
<accession>A0A243WCR6</accession>
<dbReference type="OrthoDB" id="9804511at2"/>
<evidence type="ECO:0000313" key="9">
    <source>
        <dbReference type="Proteomes" id="UP000194873"/>
    </source>
</evidence>
<dbReference type="Gene3D" id="2.70.98.10">
    <property type="match status" value="1"/>
</dbReference>
<dbReference type="InterPro" id="IPR041371">
    <property type="entry name" value="GH92_N"/>
</dbReference>
<keyword evidence="9" id="KW-1185">Reference proteome</keyword>
<dbReference type="Gene3D" id="1.20.1610.10">
    <property type="entry name" value="alpha-1,2-mannosidases domains"/>
    <property type="match status" value="1"/>
</dbReference>
<evidence type="ECO:0000256" key="3">
    <source>
        <dbReference type="ARBA" id="ARBA00022837"/>
    </source>
</evidence>
<name>A0A243WCR6_9BACT</name>
<organism evidence="8 9">
    <name type="scientific">Hymenobacter crusticola</name>
    <dbReference type="NCBI Taxonomy" id="1770526"/>
    <lineage>
        <taxon>Bacteria</taxon>
        <taxon>Pseudomonadati</taxon>
        <taxon>Bacteroidota</taxon>
        <taxon>Cytophagia</taxon>
        <taxon>Cytophagales</taxon>
        <taxon>Hymenobacteraceae</taxon>
        <taxon>Hymenobacter</taxon>
    </lineage>
</organism>
<dbReference type="Gene3D" id="1.20.1050.60">
    <property type="entry name" value="alpha-1,2-mannosidase"/>
    <property type="match status" value="1"/>
</dbReference>
<dbReference type="SUPFAM" id="SSF48208">
    <property type="entry name" value="Six-hairpin glycosidases"/>
    <property type="match status" value="1"/>
</dbReference>
<feature type="signal peptide" evidence="5">
    <location>
        <begin position="1"/>
        <end position="33"/>
    </location>
</feature>
<comment type="cofactor">
    <cofactor evidence="1">
        <name>Ca(2+)</name>
        <dbReference type="ChEBI" id="CHEBI:29108"/>
    </cofactor>
</comment>
<evidence type="ECO:0000256" key="2">
    <source>
        <dbReference type="ARBA" id="ARBA00011245"/>
    </source>
</evidence>
<evidence type="ECO:0000259" key="7">
    <source>
        <dbReference type="Pfam" id="PF17678"/>
    </source>
</evidence>
<dbReference type="Pfam" id="PF07971">
    <property type="entry name" value="Glyco_hydro_92"/>
    <property type="match status" value="1"/>
</dbReference>
<evidence type="ECO:0000256" key="4">
    <source>
        <dbReference type="SAM" id="MobiDB-lite"/>
    </source>
</evidence>
<dbReference type="InterPro" id="IPR014718">
    <property type="entry name" value="GH-type_carb-bd"/>
</dbReference>
<keyword evidence="8" id="KW-0378">Hydrolase</keyword>
<dbReference type="NCBIfam" id="TIGR01180">
    <property type="entry name" value="aman2_put"/>
    <property type="match status" value="1"/>
</dbReference>
<dbReference type="FunFam" id="3.30.2080.10:FF:000001">
    <property type="entry name" value="Alpha-1,2-mannosidase subfamily"/>
    <property type="match status" value="1"/>
</dbReference>
<evidence type="ECO:0000256" key="1">
    <source>
        <dbReference type="ARBA" id="ARBA00001913"/>
    </source>
</evidence>
<dbReference type="GO" id="GO:0005975">
    <property type="term" value="P:carbohydrate metabolic process"/>
    <property type="evidence" value="ECO:0007669"/>
    <property type="project" value="InterPro"/>
</dbReference>